<evidence type="ECO:0000313" key="1">
    <source>
        <dbReference type="EMBL" id="ABK95566.1"/>
    </source>
</evidence>
<dbReference type="EMBL" id="EF147553">
    <property type="protein sequence ID" value="ABK95566.1"/>
    <property type="molecule type" value="mRNA"/>
</dbReference>
<protein>
    <submittedName>
        <fullName evidence="1">Uncharacterized protein</fullName>
    </submittedName>
</protein>
<reference evidence="1" key="1">
    <citation type="journal article" date="2008" name="BMC Genomics">
        <title>Analysis of 4,664 high-quality sequence-finished poplar full-length cDNA clones and their utility for the discovery of genes responding to insect feeding.</title>
        <authorList>
            <person name="Ralph S.G."/>
            <person name="Chun H.J."/>
            <person name="Cooper D."/>
            <person name="Kirkpatrick R."/>
            <person name="Kolosova N."/>
            <person name="Gunter L."/>
            <person name="Tuskan G.A."/>
            <person name="Douglas C.J."/>
            <person name="Holt R.A."/>
            <person name="Jones S.J."/>
            <person name="Marra M.A."/>
            <person name="Bohlmann J."/>
        </authorList>
    </citation>
    <scope>NUCLEOTIDE SEQUENCE</scope>
    <source>
        <tissue evidence="1">Young and mature leaves</tissue>
    </source>
</reference>
<accession>A9PGR3</accession>
<proteinExistence type="evidence at transcript level"/>
<dbReference type="AlphaFoldDB" id="A9PGR3"/>
<name>A9PGR3_POPTR</name>
<sequence>MIINNMIPYSGFIKFTITNLELLHSSVRKIFFIKKLHLCCSMYSLFSMFIRSSVSSVFVLYGTGSSDHNKEKLLSCFSSAARKKRRKFAGFDRRDPPGEEHRV</sequence>
<organism evidence="1">
    <name type="scientific">Populus trichocarpa</name>
    <name type="common">Western balsam poplar</name>
    <name type="synonym">Populus balsamifera subsp. trichocarpa</name>
    <dbReference type="NCBI Taxonomy" id="3694"/>
    <lineage>
        <taxon>Eukaryota</taxon>
        <taxon>Viridiplantae</taxon>
        <taxon>Streptophyta</taxon>
        <taxon>Embryophyta</taxon>
        <taxon>Tracheophyta</taxon>
        <taxon>Spermatophyta</taxon>
        <taxon>Magnoliopsida</taxon>
        <taxon>eudicotyledons</taxon>
        <taxon>Gunneridae</taxon>
        <taxon>Pentapetalae</taxon>
        <taxon>rosids</taxon>
        <taxon>fabids</taxon>
        <taxon>Malpighiales</taxon>
        <taxon>Salicaceae</taxon>
        <taxon>Saliceae</taxon>
        <taxon>Populus</taxon>
    </lineage>
</organism>